<dbReference type="AlphaFoldDB" id="A0A0D0CTP9"/>
<accession>A0A0D0CTP9</accession>
<organism evidence="1 2">
    <name type="scientific">Paxillus rubicundulus Ve08.2h10</name>
    <dbReference type="NCBI Taxonomy" id="930991"/>
    <lineage>
        <taxon>Eukaryota</taxon>
        <taxon>Fungi</taxon>
        <taxon>Dikarya</taxon>
        <taxon>Basidiomycota</taxon>
        <taxon>Agaricomycotina</taxon>
        <taxon>Agaricomycetes</taxon>
        <taxon>Agaricomycetidae</taxon>
        <taxon>Boletales</taxon>
        <taxon>Paxilineae</taxon>
        <taxon>Paxillaceae</taxon>
        <taxon>Paxillus</taxon>
    </lineage>
</organism>
<reference evidence="2" key="2">
    <citation type="submission" date="2015-01" db="EMBL/GenBank/DDBJ databases">
        <title>Evolutionary Origins and Diversification of the Mycorrhizal Mutualists.</title>
        <authorList>
            <consortium name="DOE Joint Genome Institute"/>
            <consortium name="Mycorrhizal Genomics Consortium"/>
            <person name="Kohler A."/>
            <person name="Kuo A."/>
            <person name="Nagy L.G."/>
            <person name="Floudas D."/>
            <person name="Copeland A."/>
            <person name="Barry K.W."/>
            <person name="Cichocki N."/>
            <person name="Veneault-Fourrey C."/>
            <person name="LaButti K."/>
            <person name="Lindquist E.A."/>
            <person name="Lipzen A."/>
            <person name="Lundell T."/>
            <person name="Morin E."/>
            <person name="Murat C."/>
            <person name="Riley R."/>
            <person name="Ohm R."/>
            <person name="Sun H."/>
            <person name="Tunlid A."/>
            <person name="Henrissat B."/>
            <person name="Grigoriev I.V."/>
            <person name="Hibbett D.S."/>
            <person name="Martin F."/>
        </authorList>
    </citation>
    <scope>NUCLEOTIDE SEQUENCE [LARGE SCALE GENOMIC DNA]</scope>
    <source>
        <strain evidence="2">Ve08.2h10</strain>
    </source>
</reference>
<keyword evidence="2" id="KW-1185">Reference proteome</keyword>
<reference evidence="1 2" key="1">
    <citation type="submission" date="2014-04" db="EMBL/GenBank/DDBJ databases">
        <authorList>
            <consortium name="DOE Joint Genome Institute"/>
            <person name="Kuo A."/>
            <person name="Kohler A."/>
            <person name="Jargeat P."/>
            <person name="Nagy L.G."/>
            <person name="Floudas D."/>
            <person name="Copeland A."/>
            <person name="Barry K.W."/>
            <person name="Cichocki N."/>
            <person name="Veneault-Fourrey C."/>
            <person name="LaButti K."/>
            <person name="Lindquist E.A."/>
            <person name="Lipzen A."/>
            <person name="Lundell T."/>
            <person name="Morin E."/>
            <person name="Murat C."/>
            <person name="Sun H."/>
            <person name="Tunlid A."/>
            <person name="Henrissat B."/>
            <person name="Grigoriev I.V."/>
            <person name="Hibbett D.S."/>
            <person name="Martin F."/>
            <person name="Nordberg H.P."/>
            <person name="Cantor M.N."/>
            <person name="Hua S.X."/>
        </authorList>
    </citation>
    <scope>NUCLEOTIDE SEQUENCE [LARGE SCALE GENOMIC DNA]</scope>
    <source>
        <strain evidence="1 2">Ve08.2h10</strain>
    </source>
</reference>
<proteinExistence type="predicted"/>
<protein>
    <submittedName>
        <fullName evidence="1">Uncharacterized protein</fullName>
    </submittedName>
</protein>
<sequence length="66" mass="7562">MPTLAILASPTRFRRFRFQCTCTFSTHLYILNPPDDLADCPGSRRGAKILAVNPHWQTTIQQGLMW</sequence>
<dbReference type="InParanoid" id="A0A0D0CTP9"/>
<evidence type="ECO:0000313" key="2">
    <source>
        <dbReference type="Proteomes" id="UP000054538"/>
    </source>
</evidence>
<dbReference type="Proteomes" id="UP000054538">
    <property type="component" value="Unassembled WGS sequence"/>
</dbReference>
<evidence type="ECO:0000313" key="1">
    <source>
        <dbReference type="EMBL" id="KIK78798.1"/>
    </source>
</evidence>
<dbReference type="HOGENOM" id="CLU_2831884_0_0_1"/>
<dbReference type="EMBL" id="KN826471">
    <property type="protein sequence ID" value="KIK78798.1"/>
    <property type="molecule type" value="Genomic_DNA"/>
</dbReference>
<name>A0A0D0CTP9_9AGAM</name>
<gene>
    <name evidence="1" type="ORF">PAXRUDRAFT_309193</name>
</gene>